<dbReference type="AlphaFoldDB" id="A0A9D7IH57"/>
<protein>
    <submittedName>
        <fullName evidence="1">Iron-containing redox enzyme family protein</fullName>
    </submittedName>
</protein>
<dbReference type="InterPro" id="IPR016084">
    <property type="entry name" value="Haem_Oase-like_multi-hlx"/>
</dbReference>
<reference evidence="1" key="1">
    <citation type="submission" date="2020-10" db="EMBL/GenBank/DDBJ databases">
        <title>Connecting structure to function with the recovery of over 1000 high-quality activated sludge metagenome-assembled genomes encoding full-length rRNA genes using long-read sequencing.</title>
        <authorList>
            <person name="Singleton C.M."/>
            <person name="Petriglieri F."/>
            <person name="Kristensen J.M."/>
            <person name="Kirkegaard R.H."/>
            <person name="Michaelsen T.Y."/>
            <person name="Andersen M.H."/>
            <person name="Karst S.M."/>
            <person name="Dueholm M.S."/>
            <person name="Nielsen P.H."/>
            <person name="Albertsen M."/>
        </authorList>
    </citation>
    <scope>NUCLEOTIDE SEQUENCE</scope>
    <source>
        <strain evidence="1">EsbW_18-Q3-R4-48_MAXAC.044</strain>
    </source>
</reference>
<gene>
    <name evidence="1" type="ORF">IPJ48_07440</name>
</gene>
<accession>A0A9D7IH57</accession>
<dbReference type="SUPFAM" id="SSF48613">
    <property type="entry name" value="Heme oxygenase-like"/>
    <property type="match status" value="1"/>
</dbReference>
<organism evidence="1 2">
    <name type="scientific">Candidatus Propionivibrio dominans</name>
    <dbReference type="NCBI Taxonomy" id="2954373"/>
    <lineage>
        <taxon>Bacteria</taxon>
        <taxon>Pseudomonadati</taxon>
        <taxon>Pseudomonadota</taxon>
        <taxon>Betaproteobacteria</taxon>
        <taxon>Rhodocyclales</taxon>
        <taxon>Rhodocyclaceae</taxon>
        <taxon>Propionivibrio</taxon>
    </lineage>
</organism>
<dbReference type="SMART" id="SM01236">
    <property type="entry name" value="Haem_oxygenase_2"/>
    <property type="match status" value="1"/>
</dbReference>
<name>A0A9D7IH57_9RHOO</name>
<dbReference type="Pfam" id="PF14518">
    <property type="entry name" value="Haem_oxygenas_2"/>
    <property type="match status" value="1"/>
</dbReference>
<proteinExistence type="predicted"/>
<dbReference type="Proteomes" id="UP000886602">
    <property type="component" value="Unassembled WGS sequence"/>
</dbReference>
<dbReference type="EMBL" id="JADJNC010000010">
    <property type="protein sequence ID" value="MBK7422929.1"/>
    <property type="molecule type" value="Genomic_DNA"/>
</dbReference>
<evidence type="ECO:0000313" key="1">
    <source>
        <dbReference type="EMBL" id="MBK7422929.1"/>
    </source>
</evidence>
<sequence length="219" mass="24275">MNFYQQLQQATAGERASLLSIPLITAAMDGRVRRQHYLDFLSRAFHHVKHTVPLLMACGARLPDQQEWLRSAVAHYIEEEIGHHEWILNDIAAAGGDAEAVKASQADFDTDLMVAYAYDTVMRRNPVGLFGMVYVLEGTSVSLAANAAGVLQLALDLPRSAFSYLSSHGALDIEHLGDFEQLVNRLETAADRESVVRNAQTFFRLYGNVLRSIDLGEEA</sequence>
<dbReference type="Gene3D" id="1.20.910.10">
    <property type="entry name" value="Heme oxygenase-like"/>
    <property type="match status" value="1"/>
</dbReference>
<evidence type="ECO:0000313" key="2">
    <source>
        <dbReference type="Proteomes" id="UP000886602"/>
    </source>
</evidence>
<comment type="caution">
    <text evidence="1">The sequence shown here is derived from an EMBL/GenBank/DDBJ whole genome shotgun (WGS) entry which is preliminary data.</text>
</comment>